<dbReference type="Gene3D" id="1.10.10.60">
    <property type="entry name" value="Homeodomain-like"/>
    <property type="match status" value="1"/>
</dbReference>
<organism evidence="8 9">
    <name type="scientific">Melittangium boletus DSM 14713</name>
    <dbReference type="NCBI Taxonomy" id="1294270"/>
    <lineage>
        <taxon>Bacteria</taxon>
        <taxon>Pseudomonadati</taxon>
        <taxon>Myxococcota</taxon>
        <taxon>Myxococcia</taxon>
        <taxon>Myxococcales</taxon>
        <taxon>Cystobacterineae</taxon>
        <taxon>Archangiaceae</taxon>
        <taxon>Melittangium</taxon>
    </lineage>
</organism>
<dbReference type="Pfam" id="PF02954">
    <property type="entry name" value="HTH_8"/>
    <property type="match status" value="1"/>
</dbReference>
<evidence type="ECO:0000256" key="2">
    <source>
        <dbReference type="ARBA" id="ARBA00022840"/>
    </source>
</evidence>
<feature type="domain" description="Sigma-54 factor interaction" evidence="7">
    <location>
        <begin position="273"/>
        <end position="501"/>
    </location>
</feature>
<dbReference type="InterPro" id="IPR058031">
    <property type="entry name" value="AAA_lid_NorR"/>
</dbReference>
<dbReference type="SMART" id="SM00382">
    <property type="entry name" value="AAA"/>
    <property type="match status" value="1"/>
</dbReference>
<keyword evidence="1" id="KW-0547">Nucleotide-binding</keyword>
<dbReference type="InterPro" id="IPR009057">
    <property type="entry name" value="Homeodomain-like_sf"/>
</dbReference>
<dbReference type="Pfam" id="PF00158">
    <property type="entry name" value="Sigma54_activat"/>
    <property type="match status" value="1"/>
</dbReference>
<evidence type="ECO:0000256" key="3">
    <source>
        <dbReference type="ARBA" id="ARBA00023015"/>
    </source>
</evidence>
<dbReference type="InterPro" id="IPR025944">
    <property type="entry name" value="Sigma_54_int_dom_CS"/>
</dbReference>
<dbReference type="FunFam" id="3.40.50.300:FF:000006">
    <property type="entry name" value="DNA-binding transcriptional regulator NtrC"/>
    <property type="match status" value="1"/>
</dbReference>
<dbReference type="Pfam" id="PF25601">
    <property type="entry name" value="AAA_lid_14"/>
    <property type="match status" value="1"/>
</dbReference>
<name>A0A250ITH1_9BACT</name>
<dbReference type="EMBL" id="CP022163">
    <property type="protein sequence ID" value="ATB34226.1"/>
    <property type="molecule type" value="Genomic_DNA"/>
</dbReference>
<evidence type="ECO:0000256" key="4">
    <source>
        <dbReference type="ARBA" id="ARBA00023125"/>
    </source>
</evidence>
<evidence type="ECO:0000313" key="9">
    <source>
        <dbReference type="Proteomes" id="UP000217289"/>
    </source>
</evidence>
<dbReference type="GO" id="GO:0006355">
    <property type="term" value="P:regulation of DNA-templated transcription"/>
    <property type="evidence" value="ECO:0007669"/>
    <property type="project" value="InterPro"/>
</dbReference>
<feature type="region of interest" description="Disordered" evidence="6">
    <location>
        <begin position="247"/>
        <end position="268"/>
    </location>
</feature>
<dbReference type="PANTHER" id="PTHR32071">
    <property type="entry name" value="TRANSCRIPTIONAL REGULATORY PROTEIN"/>
    <property type="match status" value="1"/>
</dbReference>
<evidence type="ECO:0000256" key="5">
    <source>
        <dbReference type="ARBA" id="ARBA00023163"/>
    </source>
</evidence>
<dbReference type="PROSITE" id="PS50045">
    <property type="entry name" value="SIGMA54_INTERACT_4"/>
    <property type="match status" value="1"/>
</dbReference>
<dbReference type="InterPro" id="IPR018771">
    <property type="entry name" value="PocR_dom"/>
</dbReference>
<dbReference type="Gene3D" id="1.10.8.60">
    <property type="match status" value="1"/>
</dbReference>
<sequence>MSVAVPMATTGLSSRVVMGVGGRIVGVGRSSHNRMMCDHSTTEWRRADKVQRPRRFKVFPLLNIPKARHMDRERHQNLQSIIMLREIIRKWWRAELHFADRHGQVLDWQRTEGLASTASACCRLVRGSREGLRRCNQSVRELHEQFLANRRLRRALVHPCHLRLNLVGAPLYVHDVYEGFLFVEGLLRAPPPERERERLQAQLREWQPGTLDVERTVERLPVLDDENLEKLTELLEYGTGEIAAYEAERTRETERAETSASPEGGAHTRFGHIIGRSAALQEVFKLLEKVSNSEATVLINGESGTGKELVARAIHVNGPRSDKAFVVQNCSAFNDNLLESALFGHMRGAFTGAVRDKKGLFEVADGGTFFLDEVGDMSPALQVKLLRVLQEGTFLPVGGTQPREVDVRVIAATHKELGEMVKRGEFREDLYYRINVIRVHLPPLRERRDDLPLLVDHFLRKHHREGQRARGLSPEALALLGRYAWPGNVRELENEMERLLVLGGDLESLPAELISGRIRDAVAPGGTSALATRATGRLHEAVETLEREMIHQGLLRTGNNKSQLARELGISRSNLILKIARYGLEPGLPPDSEADA</sequence>
<evidence type="ECO:0000256" key="6">
    <source>
        <dbReference type="SAM" id="MobiDB-lite"/>
    </source>
</evidence>
<keyword evidence="9" id="KW-1185">Reference proteome</keyword>
<dbReference type="GO" id="GO:0043565">
    <property type="term" value="F:sequence-specific DNA binding"/>
    <property type="evidence" value="ECO:0007669"/>
    <property type="project" value="InterPro"/>
</dbReference>
<dbReference type="AlphaFoldDB" id="A0A250ITH1"/>
<proteinExistence type="predicted"/>
<feature type="compositionally biased region" description="Basic and acidic residues" evidence="6">
    <location>
        <begin position="247"/>
        <end position="257"/>
    </location>
</feature>
<dbReference type="InterPro" id="IPR002078">
    <property type="entry name" value="Sigma_54_int"/>
</dbReference>
<dbReference type="InterPro" id="IPR002197">
    <property type="entry name" value="HTH_Fis"/>
</dbReference>
<accession>A0A250ITH1</accession>
<reference evidence="8 9" key="1">
    <citation type="submission" date="2017-06" db="EMBL/GenBank/DDBJ databases">
        <authorList>
            <person name="Kim H.J."/>
            <person name="Triplett B.A."/>
        </authorList>
    </citation>
    <scope>NUCLEOTIDE SEQUENCE [LARGE SCALE GENOMIC DNA]</scope>
    <source>
        <strain evidence="8 9">DSM 14713</strain>
    </source>
</reference>
<dbReference type="InterPro" id="IPR025943">
    <property type="entry name" value="Sigma_54_int_dom_ATP-bd_2"/>
</dbReference>
<protein>
    <submittedName>
        <fullName evidence="8">Sigma-54-dependent Fis family transcriptional regulator</fullName>
    </submittedName>
</protein>
<evidence type="ECO:0000256" key="1">
    <source>
        <dbReference type="ARBA" id="ARBA00022741"/>
    </source>
</evidence>
<keyword evidence="3" id="KW-0805">Transcription regulation</keyword>
<evidence type="ECO:0000313" key="8">
    <source>
        <dbReference type="EMBL" id="ATB34226.1"/>
    </source>
</evidence>
<keyword evidence="2" id="KW-0067">ATP-binding</keyword>
<dbReference type="KEGG" id="mbd:MEBOL_007727"/>
<dbReference type="PRINTS" id="PR01590">
    <property type="entry name" value="HTHFIS"/>
</dbReference>
<dbReference type="PROSITE" id="PS00676">
    <property type="entry name" value="SIGMA54_INTERACT_2"/>
    <property type="match status" value="1"/>
</dbReference>
<dbReference type="InterPro" id="IPR003593">
    <property type="entry name" value="AAA+_ATPase"/>
</dbReference>
<dbReference type="PROSITE" id="PS00675">
    <property type="entry name" value="SIGMA54_INTERACT_1"/>
    <property type="match status" value="1"/>
</dbReference>
<dbReference type="SUPFAM" id="SSF52540">
    <property type="entry name" value="P-loop containing nucleoside triphosphate hydrolases"/>
    <property type="match status" value="1"/>
</dbReference>
<evidence type="ECO:0000259" key="7">
    <source>
        <dbReference type="PROSITE" id="PS50045"/>
    </source>
</evidence>
<gene>
    <name evidence="8" type="ORF">MEBOL_007727</name>
</gene>
<keyword evidence="5" id="KW-0804">Transcription</keyword>
<dbReference type="Proteomes" id="UP000217289">
    <property type="component" value="Chromosome"/>
</dbReference>
<dbReference type="Gene3D" id="3.40.50.300">
    <property type="entry name" value="P-loop containing nucleotide triphosphate hydrolases"/>
    <property type="match status" value="1"/>
</dbReference>
<dbReference type="InterPro" id="IPR027417">
    <property type="entry name" value="P-loop_NTPase"/>
</dbReference>
<dbReference type="PANTHER" id="PTHR32071:SF57">
    <property type="entry name" value="C4-DICARBOXYLATE TRANSPORT TRANSCRIPTIONAL REGULATORY PROTEIN DCTD"/>
    <property type="match status" value="1"/>
</dbReference>
<dbReference type="CDD" id="cd00009">
    <property type="entry name" value="AAA"/>
    <property type="match status" value="1"/>
</dbReference>
<dbReference type="Pfam" id="PF10114">
    <property type="entry name" value="PocR"/>
    <property type="match status" value="1"/>
</dbReference>
<dbReference type="GO" id="GO:0005524">
    <property type="term" value="F:ATP binding"/>
    <property type="evidence" value="ECO:0007669"/>
    <property type="project" value="UniProtKB-KW"/>
</dbReference>
<dbReference type="InterPro" id="IPR025662">
    <property type="entry name" value="Sigma_54_int_dom_ATP-bd_1"/>
</dbReference>
<dbReference type="PROSITE" id="PS00688">
    <property type="entry name" value="SIGMA54_INTERACT_3"/>
    <property type="match status" value="1"/>
</dbReference>
<dbReference type="SUPFAM" id="SSF46689">
    <property type="entry name" value="Homeodomain-like"/>
    <property type="match status" value="1"/>
</dbReference>
<keyword evidence="4" id="KW-0238">DNA-binding</keyword>